<accession>A0A8S4P086</accession>
<protein>
    <recommendedName>
        <fullName evidence="2">Fibrinogen C-terminal domain-containing protein</fullName>
    </recommendedName>
</protein>
<comment type="caution">
    <text evidence="3">The sequence shown here is derived from an EMBL/GenBank/DDBJ whole genome shotgun (WGS) entry which is preliminary data.</text>
</comment>
<keyword evidence="4" id="KW-1185">Reference proteome</keyword>
<dbReference type="Proteomes" id="UP000749559">
    <property type="component" value="Unassembled WGS sequence"/>
</dbReference>
<dbReference type="InterPro" id="IPR036056">
    <property type="entry name" value="Fibrinogen-like_C"/>
</dbReference>
<dbReference type="AlphaFoldDB" id="A0A8S4P086"/>
<keyword evidence="1" id="KW-0175">Coiled coil</keyword>
<dbReference type="Gene3D" id="3.90.215.10">
    <property type="entry name" value="Gamma Fibrinogen, chain A, domain 1"/>
    <property type="match status" value="1"/>
</dbReference>
<sequence>MQITNGSPWKLVLVSNMIFGANIAFVETIDSCPKREQMLCKKRDITSLSDELKQEMVDIKETMNELKKEIQGLKNSMQVPQFHRDCSENTSFTGVRTIQPQGQNAFRVYCSGGCVYMARRFDGSVDFYRGWTEY</sequence>
<feature type="non-terminal residue" evidence="3">
    <location>
        <position position="134"/>
    </location>
</feature>
<reference evidence="3" key="1">
    <citation type="submission" date="2022-03" db="EMBL/GenBank/DDBJ databases">
        <authorList>
            <person name="Martin C."/>
        </authorList>
    </citation>
    <scope>NUCLEOTIDE SEQUENCE</scope>
</reference>
<evidence type="ECO:0000313" key="4">
    <source>
        <dbReference type="Proteomes" id="UP000749559"/>
    </source>
</evidence>
<dbReference type="PROSITE" id="PS51406">
    <property type="entry name" value="FIBRINOGEN_C_2"/>
    <property type="match status" value="1"/>
</dbReference>
<gene>
    <name evidence="3" type="ORF">OFUS_LOCUS11479</name>
</gene>
<dbReference type="InterPro" id="IPR014716">
    <property type="entry name" value="Fibrinogen_a/b/g_C_1"/>
</dbReference>
<dbReference type="Pfam" id="PF00147">
    <property type="entry name" value="Fibrinogen_C"/>
    <property type="match status" value="1"/>
</dbReference>
<dbReference type="EMBL" id="CAIIXF020000006">
    <property type="protein sequence ID" value="CAH1785420.1"/>
    <property type="molecule type" value="Genomic_DNA"/>
</dbReference>
<evidence type="ECO:0000259" key="2">
    <source>
        <dbReference type="PROSITE" id="PS51406"/>
    </source>
</evidence>
<dbReference type="SUPFAM" id="SSF56496">
    <property type="entry name" value="Fibrinogen C-terminal domain-like"/>
    <property type="match status" value="1"/>
</dbReference>
<proteinExistence type="predicted"/>
<organism evidence="3 4">
    <name type="scientific">Owenia fusiformis</name>
    <name type="common">Polychaete worm</name>
    <dbReference type="NCBI Taxonomy" id="6347"/>
    <lineage>
        <taxon>Eukaryota</taxon>
        <taxon>Metazoa</taxon>
        <taxon>Spiralia</taxon>
        <taxon>Lophotrochozoa</taxon>
        <taxon>Annelida</taxon>
        <taxon>Polychaeta</taxon>
        <taxon>Sedentaria</taxon>
        <taxon>Canalipalpata</taxon>
        <taxon>Sabellida</taxon>
        <taxon>Oweniida</taxon>
        <taxon>Oweniidae</taxon>
        <taxon>Owenia</taxon>
    </lineage>
</organism>
<dbReference type="InterPro" id="IPR002181">
    <property type="entry name" value="Fibrinogen_a/b/g_C_dom"/>
</dbReference>
<feature type="domain" description="Fibrinogen C-terminal" evidence="2">
    <location>
        <begin position="77"/>
        <end position="134"/>
    </location>
</feature>
<dbReference type="OrthoDB" id="5971146at2759"/>
<evidence type="ECO:0000256" key="1">
    <source>
        <dbReference type="SAM" id="Coils"/>
    </source>
</evidence>
<evidence type="ECO:0000313" key="3">
    <source>
        <dbReference type="EMBL" id="CAH1785420.1"/>
    </source>
</evidence>
<feature type="coiled-coil region" evidence="1">
    <location>
        <begin position="45"/>
        <end position="76"/>
    </location>
</feature>
<name>A0A8S4P086_OWEFU</name>